<reference evidence="2" key="1">
    <citation type="submission" date="2018-11" db="EMBL/GenBank/DDBJ databases">
        <authorList>
            <consortium name="Pathogen Informatics"/>
        </authorList>
    </citation>
    <scope>NUCLEOTIDE SEQUENCE</scope>
</reference>
<evidence type="ECO:0000256" key="1">
    <source>
        <dbReference type="SAM" id="MobiDB-lite"/>
    </source>
</evidence>
<organism evidence="2 3">
    <name type="scientific">Protopolystoma xenopodis</name>
    <dbReference type="NCBI Taxonomy" id="117903"/>
    <lineage>
        <taxon>Eukaryota</taxon>
        <taxon>Metazoa</taxon>
        <taxon>Spiralia</taxon>
        <taxon>Lophotrochozoa</taxon>
        <taxon>Platyhelminthes</taxon>
        <taxon>Monogenea</taxon>
        <taxon>Polyopisthocotylea</taxon>
        <taxon>Polystomatidea</taxon>
        <taxon>Polystomatidae</taxon>
        <taxon>Protopolystoma</taxon>
    </lineage>
</organism>
<feature type="compositionally biased region" description="Polar residues" evidence="1">
    <location>
        <begin position="68"/>
        <end position="78"/>
    </location>
</feature>
<accession>A0A448WHA6</accession>
<evidence type="ECO:0000313" key="3">
    <source>
        <dbReference type="Proteomes" id="UP000784294"/>
    </source>
</evidence>
<protein>
    <submittedName>
        <fullName evidence="2">Uncharacterized protein</fullName>
    </submittedName>
</protein>
<dbReference type="EMBL" id="CAAALY010012740">
    <property type="protein sequence ID" value="VEL11754.1"/>
    <property type="molecule type" value="Genomic_DNA"/>
</dbReference>
<gene>
    <name evidence="2" type="ORF">PXEA_LOCUS5194</name>
</gene>
<proteinExistence type="predicted"/>
<dbReference type="Proteomes" id="UP000784294">
    <property type="component" value="Unassembled WGS sequence"/>
</dbReference>
<sequence>MPQATFASTAQASRRRSQLKSVSIAFFSTGSPSKIGAFVAPALSIGSTADSAKETAEPASLGRGWRRAQSNGCGSSTRPRALEAGSNEHFCSAPRALHQVHLPHQLDATSCNYHCNLDADTAAVVRLLLSHSRIHICSLCCRHIAGPPKCDCRRAEVVDVFAFRSGLDGGVILDPTGFEPGQASATTHGLGAELVTSEPRDRESIRVDELECLWTKVKYASLVTLHELSWPRKHRKYAFISQKYALKSVAKPSKRQDHFTNSLQLTHMVEELIAHGFGRLGSAKIWSRRLIEFCHYQMTRPHQSSQRDSTPDHGCHGEWITTPHGHCRLTSYFRIADYLEKSAYLQSCFTCLVRNCATTSAIASSRDYSVLFLPQAS</sequence>
<name>A0A448WHA6_9PLAT</name>
<dbReference type="AlphaFoldDB" id="A0A448WHA6"/>
<feature type="region of interest" description="Disordered" evidence="1">
    <location>
        <begin position="55"/>
        <end position="79"/>
    </location>
</feature>
<keyword evidence="3" id="KW-1185">Reference proteome</keyword>
<comment type="caution">
    <text evidence="2">The sequence shown here is derived from an EMBL/GenBank/DDBJ whole genome shotgun (WGS) entry which is preliminary data.</text>
</comment>
<evidence type="ECO:0000313" key="2">
    <source>
        <dbReference type="EMBL" id="VEL11754.1"/>
    </source>
</evidence>